<keyword evidence="2" id="KW-1185">Reference proteome</keyword>
<name>A0A1G9ENF6_9BACT</name>
<keyword evidence="1" id="KW-0540">Nuclease</keyword>
<accession>A0A1G9ENF6</accession>
<dbReference type="RefSeq" id="WP_092159242.1">
    <property type="nucleotide sequence ID" value="NZ_FNGA01000002.1"/>
</dbReference>
<dbReference type="Proteomes" id="UP000199053">
    <property type="component" value="Unassembled WGS sequence"/>
</dbReference>
<dbReference type="STRING" id="246191.SAMN05660337_1190"/>
<proteinExistence type="predicted"/>
<sequence length="98" mass="11470">MKWTTIMTAKVRKQMGKLPKKYVKIFEALLDELTKIGPVRSSWPNYGKIKGKSESYHCHLNKGKPRYVAVWTVVDNEIKIIEVRYVGTHEKADYKRIC</sequence>
<evidence type="ECO:0000313" key="1">
    <source>
        <dbReference type="EMBL" id="SDK77535.1"/>
    </source>
</evidence>
<dbReference type="SUPFAM" id="SSF143011">
    <property type="entry name" value="RelE-like"/>
    <property type="match status" value="1"/>
</dbReference>
<dbReference type="Gene3D" id="3.30.2310.20">
    <property type="entry name" value="RelE-like"/>
    <property type="match status" value="1"/>
</dbReference>
<dbReference type="EMBL" id="FNGA01000002">
    <property type="protein sequence ID" value="SDK77535.1"/>
    <property type="molecule type" value="Genomic_DNA"/>
</dbReference>
<keyword evidence="1" id="KW-0255">Endonuclease</keyword>
<dbReference type="AlphaFoldDB" id="A0A1G9ENF6"/>
<dbReference type="InterPro" id="IPR035093">
    <property type="entry name" value="RelE/ParE_toxin_dom_sf"/>
</dbReference>
<gene>
    <name evidence="1" type="ORF">SAMN05660337_1190</name>
</gene>
<keyword evidence="1" id="KW-0378">Hydrolase</keyword>
<protein>
    <submittedName>
        <fullName evidence="1">mRNA-degrading endonuclease RelE, toxin component of the RelBE toxin-antitoxin system</fullName>
    </submittedName>
</protein>
<dbReference type="OrthoDB" id="5397147at2"/>
<reference evidence="2" key="1">
    <citation type="submission" date="2016-10" db="EMBL/GenBank/DDBJ databases">
        <authorList>
            <person name="Varghese N."/>
            <person name="Submissions S."/>
        </authorList>
    </citation>
    <scope>NUCLEOTIDE SEQUENCE [LARGE SCALE GENOMIC DNA]</scope>
    <source>
        <strain evidence="2">DSM 16995</strain>
    </source>
</reference>
<organism evidence="1 2">
    <name type="scientific">Maridesulfovibrio ferrireducens</name>
    <dbReference type="NCBI Taxonomy" id="246191"/>
    <lineage>
        <taxon>Bacteria</taxon>
        <taxon>Pseudomonadati</taxon>
        <taxon>Thermodesulfobacteriota</taxon>
        <taxon>Desulfovibrionia</taxon>
        <taxon>Desulfovibrionales</taxon>
        <taxon>Desulfovibrionaceae</taxon>
        <taxon>Maridesulfovibrio</taxon>
    </lineage>
</organism>
<evidence type="ECO:0000313" key="2">
    <source>
        <dbReference type="Proteomes" id="UP000199053"/>
    </source>
</evidence>
<dbReference type="GO" id="GO:0004519">
    <property type="term" value="F:endonuclease activity"/>
    <property type="evidence" value="ECO:0007669"/>
    <property type="project" value="UniProtKB-KW"/>
</dbReference>